<sequence length="42" mass="4922">MTSQWLSDCSVLISAPDYLAGYMRKPVILYGRSFFHFKDFTE</sequence>
<protein>
    <submittedName>
        <fullName evidence="1">Uncharacterized protein</fullName>
    </submittedName>
</protein>
<reference evidence="1" key="1">
    <citation type="submission" date="2014-11" db="EMBL/GenBank/DDBJ databases">
        <authorList>
            <person name="Amaro Gonzalez C."/>
        </authorList>
    </citation>
    <scope>NUCLEOTIDE SEQUENCE</scope>
</reference>
<reference evidence="1" key="2">
    <citation type="journal article" date="2015" name="Fish Shellfish Immunol.">
        <title>Early steps in the European eel (Anguilla anguilla)-Vibrio vulnificus interaction in the gills: Role of the RtxA13 toxin.</title>
        <authorList>
            <person name="Callol A."/>
            <person name="Pajuelo D."/>
            <person name="Ebbesson L."/>
            <person name="Teles M."/>
            <person name="MacKenzie S."/>
            <person name="Amaro C."/>
        </authorList>
    </citation>
    <scope>NUCLEOTIDE SEQUENCE</scope>
</reference>
<proteinExistence type="predicted"/>
<dbReference type="EMBL" id="GBXM01096449">
    <property type="protein sequence ID" value="JAH12128.1"/>
    <property type="molecule type" value="Transcribed_RNA"/>
</dbReference>
<evidence type="ECO:0000313" key="1">
    <source>
        <dbReference type="EMBL" id="JAH12128.1"/>
    </source>
</evidence>
<organism evidence="1">
    <name type="scientific">Anguilla anguilla</name>
    <name type="common">European freshwater eel</name>
    <name type="synonym">Muraena anguilla</name>
    <dbReference type="NCBI Taxonomy" id="7936"/>
    <lineage>
        <taxon>Eukaryota</taxon>
        <taxon>Metazoa</taxon>
        <taxon>Chordata</taxon>
        <taxon>Craniata</taxon>
        <taxon>Vertebrata</taxon>
        <taxon>Euteleostomi</taxon>
        <taxon>Actinopterygii</taxon>
        <taxon>Neopterygii</taxon>
        <taxon>Teleostei</taxon>
        <taxon>Anguilliformes</taxon>
        <taxon>Anguillidae</taxon>
        <taxon>Anguilla</taxon>
    </lineage>
</organism>
<dbReference type="AlphaFoldDB" id="A0A0E9Q7N2"/>
<name>A0A0E9Q7N2_ANGAN</name>
<accession>A0A0E9Q7N2</accession>